<feature type="transmembrane region" description="Helical" evidence="1">
    <location>
        <begin position="156"/>
        <end position="177"/>
    </location>
</feature>
<feature type="transmembrane region" description="Helical" evidence="1">
    <location>
        <begin position="183"/>
        <end position="200"/>
    </location>
</feature>
<accession>A0A562KTT2</accession>
<protein>
    <submittedName>
        <fullName evidence="2">Uncharacterized protein</fullName>
    </submittedName>
</protein>
<evidence type="ECO:0000313" key="3">
    <source>
        <dbReference type="Proteomes" id="UP000315167"/>
    </source>
</evidence>
<keyword evidence="1" id="KW-0472">Membrane</keyword>
<evidence type="ECO:0000256" key="1">
    <source>
        <dbReference type="SAM" id="Phobius"/>
    </source>
</evidence>
<dbReference type="AlphaFoldDB" id="A0A562KTT2"/>
<gene>
    <name evidence="2" type="ORF">IP90_03280</name>
</gene>
<proteinExistence type="predicted"/>
<keyword evidence="3" id="KW-1185">Reference proteome</keyword>
<dbReference type="EMBL" id="VLKN01000020">
    <property type="protein sequence ID" value="TWH98767.1"/>
    <property type="molecule type" value="Genomic_DNA"/>
</dbReference>
<comment type="caution">
    <text evidence="2">The sequence shown here is derived from an EMBL/GenBank/DDBJ whole genome shotgun (WGS) entry which is preliminary data.</text>
</comment>
<reference evidence="2 3" key="1">
    <citation type="journal article" date="2015" name="Stand. Genomic Sci.">
        <title>Genomic Encyclopedia of Bacterial and Archaeal Type Strains, Phase III: the genomes of soil and plant-associated and newly described type strains.</title>
        <authorList>
            <person name="Whitman W.B."/>
            <person name="Woyke T."/>
            <person name="Klenk H.P."/>
            <person name="Zhou Y."/>
            <person name="Lilburn T.G."/>
            <person name="Beck B.J."/>
            <person name="De Vos P."/>
            <person name="Vandamme P."/>
            <person name="Eisen J.A."/>
            <person name="Garrity G."/>
            <person name="Hugenholtz P."/>
            <person name="Kyrpides N.C."/>
        </authorList>
    </citation>
    <scope>NUCLEOTIDE SEQUENCE [LARGE SCALE GENOMIC DNA]</scope>
    <source>
        <strain evidence="2 3">CGMCC 1.10821</strain>
    </source>
</reference>
<sequence length="209" mass="22471">MQRIELTEIKKRAEIISARSIESLQSNLKSLHAKNAAQGRLRSGATVKESAGIARSTIQSYFSELEQFVRSRPDGSPGFDATIIDAISSSTSSLISSINDGLLKSATLAGNASLVSAVEPEVTSELSASQETFRSNIRAYWATKASTLGLSRTDKVLLGTEAIFIVAAAIIIGMWINDPKGSYEPYLALFGIGIPAIEIFRRVAKRHAP</sequence>
<organism evidence="2 3">
    <name type="scientific">Luteimonas cucumeris</name>
    <dbReference type="NCBI Taxonomy" id="985012"/>
    <lineage>
        <taxon>Bacteria</taxon>
        <taxon>Pseudomonadati</taxon>
        <taxon>Pseudomonadota</taxon>
        <taxon>Gammaproteobacteria</taxon>
        <taxon>Lysobacterales</taxon>
        <taxon>Lysobacteraceae</taxon>
        <taxon>Luteimonas</taxon>
    </lineage>
</organism>
<keyword evidence="1" id="KW-0812">Transmembrane</keyword>
<dbReference type="OrthoDB" id="7107844at2"/>
<dbReference type="Proteomes" id="UP000315167">
    <property type="component" value="Unassembled WGS sequence"/>
</dbReference>
<evidence type="ECO:0000313" key="2">
    <source>
        <dbReference type="EMBL" id="TWH98767.1"/>
    </source>
</evidence>
<keyword evidence="1" id="KW-1133">Transmembrane helix</keyword>
<dbReference type="RefSeq" id="WP_144900762.1">
    <property type="nucleotide sequence ID" value="NZ_VLKN01000020.1"/>
</dbReference>
<name>A0A562KTT2_9GAMM</name>